<accession>A0ABT1JBI8</accession>
<reference evidence="1 2" key="1">
    <citation type="submission" date="2022-06" db="EMBL/GenBank/DDBJ databases">
        <title>Sequencing the genomes of 1000 actinobacteria strains.</title>
        <authorList>
            <person name="Klenk H.-P."/>
        </authorList>
    </citation>
    <scope>NUCLEOTIDE SEQUENCE [LARGE SCALE GENOMIC DNA]</scope>
    <source>
        <strain evidence="1 2">DSM 41656</strain>
    </source>
</reference>
<protein>
    <submittedName>
        <fullName evidence="1">MoxR-like ATPase</fullName>
    </submittedName>
</protein>
<comment type="caution">
    <text evidence="1">The sequence shown here is derived from an EMBL/GenBank/DDBJ whole genome shotgun (WGS) entry which is preliminary data.</text>
</comment>
<evidence type="ECO:0000313" key="2">
    <source>
        <dbReference type="Proteomes" id="UP001206483"/>
    </source>
</evidence>
<evidence type="ECO:0000313" key="1">
    <source>
        <dbReference type="EMBL" id="MCP2314446.1"/>
    </source>
</evidence>
<dbReference type="RefSeq" id="WP_253804772.1">
    <property type="nucleotide sequence ID" value="NZ_BAAAUB010000035.1"/>
</dbReference>
<sequence>MGPDTDEQWRRWIAPLLAILAADEADHRAWADHHGVGAAALADDAEFAARLAEGLADRGVLPPQDVPDLHAVARLCRALDGVDAPTAEAVRAEARILARSILTARTGTWHHPLPRRVLPQRAHG</sequence>
<dbReference type="Proteomes" id="UP001206483">
    <property type="component" value="Unassembled WGS sequence"/>
</dbReference>
<keyword evidence="2" id="KW-1185">Reference proteome</keyword>
<gene>
    <name evidence="1" type="ORF">FHR36_007647</name>
</gene>
<name>A0ABT1JBI8_9ACTN</name>
<dbReference type="EMBL" id="JAMZDX010000009">
    <property type="protein sequence ID" value="MCP2314446.1"/>
    <property type="molecule type" value="Genomic_DNA"/>
</dbReference>
<proteinExistence type="predicted"/>
<organism evidence="1 2">
    <name type="scientific">Kitasatospora paracochleata</name>
    <dbReference type="NCBI Taxonomy" id="58354"/>
    <lineage>
        <taxon>Bacteria</taxon>
        <taxon>Bacillati</taxon>
        <taxon>Actinomycetota</taxon>
        <taxon>Actinomycetes</taxon>
        <taxon>Kitasatosporales</taxon>
        <taxon>Streptomycetaceae</taxon>
        <taxon>Kitasatospora</taxon>
    </lineage>
</organism>